<dbReference type="PROSITE" id="PS50860">
    <property type="entry name" value="AA_TRNA_LIGASE_II_ALA"/>
    <property type="match status" value="1"/>
</dbReference>
<dbReference type="InterPro" id="IPR009000">
    <property type="entry name" value="Transl_B-barrel_sf"/>
</dbReference>
<dbReference type="AlphaFoldDB" id="A0A4D6Y362"/>
<keyword evidence="7 11" id="KW-0067">ATP-binding</keyword>
<evidence type="ECO:0000256" key="1">
    <source>
        <dbReference type="ARBA" id="ARBA00008226"/>
    </source>
</evidence>
<dbReference type="SUPFAM" id="SSF101353">
    <property type="entry name" value="Putative anticodon-binding domain of alanyl-tRNA synthetase (AlaRS)"/>
    <property type="match status" value="1"/>
</dbReference>
<dbReference type="SUPFAM" id="SSF50447">
    <property type="entry name" value="Translation proteins"/>
    <property type="match status" value="1"/>
</dbReference>
<keyword evidence="5 11" id="KW-0547">Nucleotide-binding</keyword>
<dbReference type="PRINTS" id="PR00980">
    <property type="entry name" value="TRNASYNTHALA"/>
</dbReference>
<protein>
    <recommendedName>
        <fullName evidence="11">Alanine--tRNA ligase</fullName>
        <ecNumber evidence="11">6.1.1.7</ecNumber>
    </recommendedName>
    <alternativeName>
        <fullName evidence="11">Alanyl-tRNA synthetase</fullName>
        <shortName evidence="11">AlaRS</shortName>
    </alternativeName>
</protein>
<feature type="binding site" evidence="11">
    <location>
        <position position="576"/>
    </location>
    <ligand>
        <name>Zn(2+)</name>
        <dbReference type="ChEBI" id="CHEBI:29105"/>
    </ligand>
</feature>
<dbReference type="EC" id="6.1.1.7" evidence="11"/>
<dbReference type="HAMAP" id="MF_00036_B">
    <property type="entry name" value="Ala_tRNA_synth_B"/>
    <property type="match status" value="1"/>
</dbReference>
<dbReference type="InterPro" id="IPR003156">
    <property type="entry name" value="DHHA1_dom"/>
</dbReference>
<evidence type="ECO:0000256" key="11">
    <source>
        <dbReference type="HAMAP-Rule" id="MF_00036"/>
    </source>
</evidence>
<dbReference type="GO" id="GO:0000049">
    <property type="term" value="F:tRNA binding"/>
    <property type="evidence" value="ECO:0007669"/>
    <property type="project" value="UniProtKB-KW"/>
</dbReference>
<dbReference type="OrthoDB" id="9803884at2"/>
<dbReference type="SMART" id="SM00863">
    <property type="entry name" value="tRNA_SAD"/>
    <property type="match status" value="1"/>
</dbReference>
<evidence type="ECO:0000256" key="7">
    <source>
        <dbReference type="ARBA" id="ARBA00022840"/>
    </source>
</evidence>
<dbReference type="InterPro" id="IPR002318">
    <property type="entry name" value="Ala-tRNA-lgiase_IIc"/>
</dbReference>
<dbReference type="Pfam" id="PF07973">
    <property type="entry name" value="tRNA_SAD"/>
    <property type="match status" value="1"/>
</dbReference>
<feature type="binding site" evidence="11">
    <location>
        <position position="674"/>
    </location>
    <ligand>
        <name>Zn(2+)</name>
        <dbReference type="ChEBI" id="CHEBI:29105"/>
    </ligand>
</feature>
<dbReference type="FunFam" id="3.30.930.10:FF:000004">
    <property type="entry name" value="Alanine--tRNA ligase"/>
    <property type="match status" value="1"/>
</dbReference>
<dbReference type="Gene3D" id="3.10.310.40">
    <property type="match status" value="1"/>
</dbReference>
<evidence type="ECO:0000256" key="3">
    <source>
        <dbReference type="ARBA" id="ARBA00022598"/>
    </source>
</evidence>
<dbReference type="GO" id="GO:0045892">
    <property type="term" value="P:negative regulation of DNA-templated transcription"/>
    <property type="evidence" value="ECO:0007669"/>
    <property type="project" value="TreeGrafter"/>
</dbReference>
<dbReference type="SUPFAM" id="SSF55681">
    <property type="entry name" value="Class II aaRS and biotin synthetases"/>
    <property type="match status" value="1"/>
</dbReference>
<dbReference type="Gene3D" id="2.40.30.130">
    <property type="match status" value="1"/>
</dbReference>
<dbReference type="FunFam" id="3.10.310.40:FF:000001">
    <property type="entry name" value="Alanine--tRNA ligase"/>
    <property type="match status" value="1"/>
</dbReference>
<evidence type="ECO:0000256" key="2">
    <source>
        <dbReference type="ARBA" id="ARBA00022555"/>
    </source>
</evidence>
<comment type="catalytic activity">
    <reaction evidence="11">
        <text>tRNA(Ala) + L-alanine + ATP = L-alanyl-tRNA(Ala) + AMP + diphosphate</text>
        <dbReference type="Rhea" id="RHEA:12540"/>
        <dbReference type="Rhea" id="RHEA-COMP:9657"/>
        <dbReference type="Rhea" id="RHEA-COMP:9923"/>
        <dbReference type="ChEBI" id="CHEBI:30616"/>
        <dbReference type="ChEBI" id="CHEBI:33019"/>
        <dbReference type="ChEBI" id="CHEBI:57972"/>
        <dbReference type="ChEBI" id="CHEBI:78442"/>
        <dbReference type="ChEBI" id="CHEBI:78497"/>
        <dbReference type="ChEBI" id="CHEBI:456215"/>
        <dbReference type="EC" id="6.1.1.7"/>
    </reaction>
</comment>
<comment type="domain">
    <text evidence="11">Consists of three domains; the N-terminal catalytic domain, the editing domain and the C-terminal C-Ala domain. The editing domain removes incorrectly charged amino acids, while the C-Ala domain, along with tRNA(Ala), serves as a bridge to cooperatively bring together the editing and aminoacylation centers thus stimulating deacylation of misacylated tRNAs.</text>
</comment>
<dbReference type="InterPro" id="IPR012947">
    <property type="entry name" value="tRNA_SAD"/>
</dbReference>
<dbReference type="Pfam" id="PF01411">
    <property type="entry name" value="tRNA-synt_2c"/>
    <property type="match status" value="1"/>
</dbReference>
<organism evidence="14 15">
    <name type="scientific">Buchnera aphidicola subsp. Melaphis rhois</name>
    <dbReference type="NCBI Taxonomy" id="118103"/>
    <lineage>
        <taxon>Bacteria</taxon>
        <taxon>Pseudomonadati</taxon>
        <taxon>Pseudomonadota</taxon>
        <taxon>Gammaproteobacteria</taxon>
        <taxon>Enterobacterales</taxon>
        <taxon>Erwiniaceae</taxon>
        <taxon>Buchnera</taxon>
    </lineage>
</organism>
<dbReference type="InterPro" id="IPR018163">
    <property type="entry name" value="Thr/Ala-tRNA-synth_IIc_edit"/>
</dbReference>
<evidence type="ECO:0000256" key="8">
    <source>
        <dbReference type="ARBA" id="ARBA00022884"/>
    </source>
</evidence>
<dbReference type="NCBIfam" id="TIGR00344">
    <property type="entry name" value="alaS"/>
    <property type="match status" value="1"/>
</dbReference>
<keyword evidence="10 11" id="KW-0030">Aminoacyl-tRNA synthetase</keyword>
<keyword evidence="12" id="KW-0175">Coiled coil</keyword>
<evidence type="ECO:0000256" key="6">
    <source>
        <dbReference type="ARBA" id="ARBA00022833"/>
    </source>
</evidence>
<dbReference type="GO" id="GO:0002161">
    <property type="term" value="F:aminoacyl-tRNA deacylase activity"/>
    <property type="evidence" value="ECO:0007669"/>
    <property type="project" value="TreeGrafter"/>
</dbReference>
<dbReference type="GO" id="GO:0005829">
    <property type="term" value="C:cytosol"/>
    <property type="evidence" value="ECO:0007669"/>
    <property type="project" value="TreeGrafter"/>
</dbReference>
<dbReference type="Proteomes" id="UP000298566">
    <property type="component" value="Chromosome"/>
</dbReference>
<comment type="cofactor">
    <cofactor evidence="11">
        <name>Zn(2+)</name>
        <dbReference type="ChEBI" id="CHEBI:29105"/>
    </cofactor>
    <text evidence="11">Binds 1 zinc ion per subunit.</text>
</comment>
<dbReference type="GO" id="GO:0004813">
    <property type="term" value="F:alanine-tRNA ligase activity"/>
    <property type="evidence" value="ECO:0007669"/>
    <property type="project" value="UniProtKB-UniRule"/>
</dbReference>
<dbReference type="InterPro" id="IPR018164">
    <property type="entry name" value="Ala-tRNA-synth_IIc_N"/>
</dbReference>
<keyword evidence="8 11" id="KW-0694">RNA-binding</keyword>
<comment type="similarity">
    <text evidence="1 11">Belongs to the class-II aminoacyl-tRNA synthetase family.</text>
</comment>
<feature type="binding site" evidence="11">
    <location>
        <position position="678"/>
    </location>
    <ligand>
        <name>Zn(2+)</name>
        <dbReference type="ChEBI" id="CHEBI:29105"/>
    </ligand>
</feature>
<evidence type="ECO:0000256" key="9">
    <source>
        <dbReference type="ARBA" id="ARBA00022917"/>
    </source>
</evidence>
<evidence type="ECO:0000313" key="14">
    <source>
        <dbReference type="EMBL" id="QCI23379.1"/>
    </source>
</evidence>
<dbReference type="FunFam" id="2.40.30.130:FF:000001">
    <property type="entry name" value="Alanine--tRNA ligase"/>
    <property type="match status" value="1"/>
</dbReference>
<comment type="subcellular location">
    <subcellularLocation>
        <location evidence="11">Cytoplasm</location>
    </subcellularLocation>
</comment>
<dbReference type="Gene3D" id="3.30.980.10">
    <property type="entry name" value="Threonyl-trna Synthetase, Chain A, domain 2"/>
    <property type="match status" value="1"/>
</dbReference>
<proteinExistence type="inferred from homology"/>
<gene>
    <name evidence="11" type="primary">alaS</name>
    <name evidence="14" type="ORF">D9V73_01860</name>
</gene>
<dbReference type="InterPro" id="IPR018162">
    <property type="entry name" value="Ala-tRNA-ligase_IIc_anticod-bd"/>
</dbReference>
<dbReference type="GO" id="GO:0005524">
    <property type="term" value="F:ATP binding"/>
    <property type="evidence" value="ECO:0007669"/>
    <property type="project" value="UniProtKB-UniRule"/>
</dbReference>
<evidence type="ECO:0000313" key="15">
    <source>
        <dbReference type="Proteomes" id="UP000298566"/>
    </source>
</evidence>
<dbReference type="InterPro" id="IPR023033">
    <property type="entry name" value="Ala_tRNA_ligase_euk/bac"/>
</dbReference>
<dbReference type="GO" id="GO:0006419">
    <property type="term" value="P:alanyl-tRNA aminoacylation"/>
    <property type="evidence" value="ECO:0007669"/>
    <property type="project" value="UniProtKB-UniRule"/>
</dbReference>
<evidence type="ECO:0000256" key="10">
    <source>
        <dbReference type="ARBA" id="ARBA00023146"/>
    </source>
</evidence>
<dbReference type="GO" id="GO:0008270">
    <property type="term" value="F:zinc ion binding"/>
    <property type="evidence" value="ECO:0007669"/>
    <property type="project" value="UniProtKB-UniRule"/>
</dbReference>
<name>A0A4D6Y362_BUCMH</name>
<sequence>MFKKMKKSTDEVKQMFLSFFQEKKHKVLPGSSLIPTNDASLLFTNSGMNQFKNILLKENKEFKYTRVVTVQNCLRTGGKHNDFNNVGYTSKHHTFFKMLGNFSFGDYFKTEAIMYAWEFLTSKKWLHLPKEKLWITVYKDDTKSYDIWKNIINVKEERIIKIGDKKNQKYTSDNFWQMGNTGPCGPSTEIFYDQGHHLPGKPPGNNTDTGTRFIEIWNIVFMQFNKINNENITKLFRSSVDTGMGLERIASIMQNVTSNYEIDLFQPLTNLIVKMSNTQNFNYKHIYVIADHIRASAFIISENVIPSNEKHGYVLRRIIRRAIRHGHRIGIKKIFLHKLIPTLINSIGQDSHILQKKQDQIENILKLEESKFVETLDRGLILLQSKIQKLKSKTISGQLIFELYDTFGLPMDLTIDICRKKNITVNFEEIKTIMKHQQKKAKNNTFHRKVNINDDIVTNNDISSNFIGYNVIEVQSCITSIVCNNTYCTAIKENELGILILERTPFYAELGGQIGDSGIIKNIHGKFIVYDTQKYKNAIGHIGKLISGTLKVNDVVNAKIDNNKRSLIQANHSATHLLYSSLRTILGNHIFQKGSYITDQFLRFDFSHYSSINLTDIHKIETMVNTKINHNILIKTNIMTLEAAKEKNITSLFHNKYHDTVRVLSINDFSIELCGGTHANRTGDIGLFKIISEKGISSGVRRIEAITGKIALSNIHTKEKELEDIAIMLKTHNKNITRHIQVLLLNNRKLEKKISKINEQEICNIVNKLSKKFICIKDVKTIIHTFKNENSKKLKTIIDKLKNKLQSCIIILINISDNAAIIIIGITSDISQKITANKLLNTLLKNLDGKGGGKPSLAEGRIKNLIFLKKELINIKNWIKSNL</sequence>
<dbReference type="InterPro" id="IPR018165">
    <property type="entry name" value="Ala-tRNA-synth_IIc_core"/>
</dbReference>
<dbReference type="Pfam" id="PF02272">
    <property type="entry name" value="DHHA1"/>
    <property type="match status" value="1"/>
</dbReference>
<comment type="function">
    <text evidence="11">Catalyzes the attachment of alanine to tRNA(Ala) in a two-step reaction: alanine is first activated by ATP to form Ala-AMP and then transferred to the acceptor end of tRNA(Ala). Also edits incorrectly charged Ser-tRNA(Ala) and Gly-tRNA(Ala) via its editing domain.</text>
</comment>
<dbReference type="Gene3D" id="3.30.930.10">
    <property type="entry name" value="Bira Bifunctional Protein, Domain 2"/>
    <property type="match status" value="1"/>
</dbReference>
<keyword evidence="9 11" id="KW-0648">Protein biosynthesis</keyword>
<evidence type="ECO:0000259" key="13">
    <source>
        <dbReference type="PROSITE" id="PS50860"/>
    </source>
</evidence>
<comment type="subunit">
    <text evidence="11">Homotetramer.</text>
</comment>
<accession>A0A4D6Y362</accession>
<keyword evidence="6 11" id="KW-0862">Zinc</keyword>
<keyword evidence="4 11" id="KW-0479">Metal-binding</keyword>
<dbReference type="CDD" id="cd00673">
    <property type="entry name" value="AlaRS_core"/>
    <property type="match status" value="1"/>
</dbReference>
<dbReference type="PANTHER" id="PTHR11777:SF9">
    <property type="entry name" value="ALANINE--TRNA LIGASE, CYTOPLASMIC"/>
    <property type="match status" value="1"/>
</dbReference>
<keyword evidence="3 11" id="KW-0436">Ligase</keyword>
<dbReference type="Gene3D" id="3.30.54.20">
    <property type="match status" value="1"/>
</dbReference>
<dbReference type="PANTHER" id="PTHR11777">
    <property type="entry name" value="ALANYL-TRNA SYNTHETASE"/>
    <property type="match status" value="1"/>
</dbReference>
<dbReference type="SUPFAM" id="SSF55186">
    <property type="entry name" value="ThrRS/AlaRS common domain"/>
    <property type="match status" value="1"/>
</dbReference>
<feature type="domain" description="Alanyl-transfer RNA synthetases family profile" evidence="13">
    <location>
        <begin position="7"/>
        <end position="717"/>
    </location>
</feature>
<feature type="coiled-coil region" evidence="12">
    <location>
        <begin position="733"/>
        <end position="760"/>
    </location>
</feature>
<evidence type="ECO:0000256" key="4">
    <source>
        <dbReference type="ARBA" id="ARBA00022723"/>
    </source>
</evidence>
<evidence type="ECO:0000256" key="12">
    <source>
        <dbReference type="SAM" id="Coils"/>
    </source>
</evidence>
<dbReference type="EMBL" id="CP033004">
    <property type="protein sequence ID" value="QCI23379.1"/>
    <property type="molecule type" value="Genomic_DNA"/>
</dbReference>
<evidence type="ECO:0000256" key="5">
    <source>
        <dbReference type="ARBA" id="ARBA00022741"/>
    </source>
</evidence>
<dbReference type="InterPro" id="IPR050058">
    <property type="entry name" value="Ala-tRNA_ligase"/>
</dbReference>
<reference evidence="14 15" key="1">
    <citation type="submission" date="2018-10" db="EMBL/GenBank/DDBJ databases">
        <title>Comparative functional genomics of the obligate endosymbiont Buchnera aphidicola.</title>
        <authorList>
            <person name="Chong R.A."/>
        </authorList>
    </citation>
    <scope>NUCLEOTIDE SEQUENCE [LARGE SCALE GENOMIC DNA]</scope>
    <source>
        <strain evidence="14 15">Mrh</strain>
    </source>
</reference>
<dbReference type="FunFam" id="3.30.980.10:FF:000004">
    <property type="entry name" value="Alanine--tRNA ligase, cytoplasmic"/>
    <property type="match status" value="1"/>
</dbReference>
<keyword evidence="2 11" id="KW-0820">tRNA-binding</keyword>
<keyword evidence="11" id="KW-0963">Cytoplasm</keyword>
<dbReference type="InterPro" id="IPR045864">
    <property type="entry name" value="aa-tRNA-synth_II/BPL/LPL"/>
</dbReference>
<feature type="binding site" evidence="11">
    <location>
        <position position="572"/>
    </location>
    <ligand>
        <name>Zn(2+)</name>
        <dbReference type="ChEBI" id="CHEBI:29105"/>
    </ligand>
</feature>